<organism evidence="1 2">
    <name type="scientific">Lysinibacillus macroides</name>
    <dbReference type="NCBI Taxonomy" id="33935"/>
    <lineage>
        <taxon>Bacteria</taxon>
        <taxon>Bacillati</taxon>
        <taxon>Bacillota</taxon>
        <taxon>Bacilli</taxon>
        <taxon>Bacillales</taxon>
        <taxon>Bacillaceae</taxon>
        <taxon>Lysinibacillus</taxon>
    </lineage>
</organism>
<evidence type="ECO:0000313" key="1">
    <source>
        <dbReference type="EMBL" id="KOY83019.1"/>
    </source>
</evidence>
<proteinExistence type="predicted"/>
<sequence>MAKIALNNATISDTTAFNHIQYQQFDNGNWLPKTTEAIIKGTVTSTVTNVIINGKAPIIQGNRTIENDTYTLPAGGVYINGAHTNAQGSVTVGNSRSVFINGKSVAIENSNVTTHAGTNCKINGGVSSTVNIGS</sequence>
<dbReference type="PATRIC" id="fig|33935.3.peg.809"/>
<gene>
    <name evidence="1" type="ORF">ADM90_06840</name>
</gene>
<dbReference type="RefSeq" id="WP_053994264.1">
    <property type="nucleotide sequence ID" value="NZ_CP065643.1"/>
</dbReference>
<dbReference type="AlphaFoldDB" id="A0A0M9DKZ2"/>
<dbReference type="Gene3D" id="2.60.200.60">
    <property type="match status" value="1"/>
</dbReference>
<accession>A0A0M9DKZ2</accession>
<dbReference type="Proteomes" id="UP000037977">
    <property type="component" value="Unassembled WGS sequence"/>
</dbReference>
<evidence type="ECO:0000313" key="2">
    <source>
        <dbReference type="Proteomes" id="UP000037977"/>
    </source>
</evidence>
<comment type="caution">
    <text evidence="1">The sequence shown here is derived from an EMBL/GenBank/DDBJ whole genome shotgun (WGS) entry which is preliminary data.</text>
</comment>
<reference evidence="1 2" key="1">
    <citation type="submission" date="2015-07" db="EMBL/GenBank/DDBJ databases">
        <title>Genome sequencing project for genomic taxonomy and phylogenomics of Bacillus-like bacteria.</title>
        <authorList>
            <person name="Liu B."/>
            <person name="Wang J."/>
            <person name="Zhu Y."/>
            <person name="Liu G."/>
            <person name="Chen Q."/>
            <person name="Chen Z."/>
            <person name="Che J."/>
            <person name="Ge C."/>
            <person name="Shi H."/>
            <person name="Pan Z."/>
            <person name="Liu X."/>
        </authorList>
    </citation>
    <scope>NUCLEOTIDE SEQUENCE [LARGE SCALE GENOMIC DNA]</scope>
    <source>
        <strain evidence="1 2">DSM 54</strain>
    </source>
</reference>
<keyword evidence="2" id="KW-1185">Reference proteome</keyword>
<protein>
    <submittedName>
        <fullName evidence="1">Uncharacterized protein</fullName>
    </submittedName>
</protein>
<dbReference type="STRING" id="33935.ADM90_06840"/>
<name>A0A0M9DKZ2_9BACI</name>
<dbReference type="EMBL" id="LGCI01000005">
    <property type="protein sequence ID" value="KOY83019.1"/>
    <property type="molecule type" value="Genomic_DNA"/>
</dbReference>